<sequence length="58" mass="6400">MTRNEHEEVESYALAVMIGLLSAGAVPPDLIPSKAFDIAEAFQREKLKRIGDKPPFDS</sequence>
<name>A0A7U9CP96_PSEFL</name>
<dbReference type="Proteomes" id="UP000006045">
    <property type="component" value="Chromosome"/>
</dbReference>
<protein>
    <submittedName>
        <fullName evidence="1">Uncharacterized protein</fullName>
    </submittedName>
</protein>
<organism evidence="1 2">
    <name type="scientific">Pseudomonas fluorescens R124</name>
    <dbReference type="NCBI Taxonomy" id="743713"/>
    <lineage>
        <taxon>Bacteria</taxon>
        <taxon>Pseudomonadati</taxon>
        <taxon>Pseudomonadota</taxon>
        <taxon>Gammaproteobacteria</taxon>
        <taxon>Pseudomonadales</taxon>
        <taxon>Pseudomonadaceae</taxon>
        <taxon>Pseudomonas</taxon>
    </lineage>
</organism>
<evidence type="ECO:0000313" key="1">
    <source>
        <dbReference type="EMBL" id="EJZ58499.1"/>
    </source>
</evidence>
<accession>A0A7U9CP96</accession>
<evidence type="ECO:0000313" key="2">
    <source>
        <dbReference type="Proteomes" id="UP000006045"/>
    </source>
</evidence>
<gene>
    <name evidence="1" type="ORF">I1A_002827</name>
</gene>
<proteinExistence type="predicted"/>
<reference evidence="1 2" key="1">
    <citation type="submission" date="2012-08" db="EMBL/GenBank/DDBJ databases">
        <title>The genome of cave-isolated P. fluorescens strain R124 demonstrates phenotypic adaptation to the mineral environment.</title>
        <authorList>
            <person name="Barton M.D."/>
            <person name="Petronio M."/>
            <person name="Giarrizzo J.G."/>
            <person name="Bowling B.V."/>
            <person name="Barton H.A."/>
        </authorList>
    </citation>
    <scope>NUCLEOTIDE SEQUENCE [LARGE SCALE GENOMIC DNA]</scope>
    <source>
        <strain evidence="1 2">R124</strain>
    </source>
</reference>
<dbReference type="AlphaFoldDB" id="A0A7U9CP96"/>
<dbReference type="EMBL" id="CM001561">
    <property type="protein sequence ID" value="EJZ58499.1"/>
    <property type="molecule type" value="Genomic_DNA"/>
</dbReference>
<dbReference type="RefSeq" id="WP_003225296.1">
    <property type="nucleotide sequence ID" value="NZ_CM001561.1"/>
</dbReference>